<evidence type="ECO:0000313" key="3">
    <source>
        <dbReference type="Proteomes" id="UP001327957"/>
    </source>
</evidence>
<gene>
    <name evidence="2" type="ORF">QIS74_13684</name>
</gene>
<dbReference type="EMBL" id="JASAOK010000056">
    <property type="protein sequence ID" value="KAK6206265.1"/>
    <property type="molecule type" value="Genomic_DNA"/>
</dbReference>
<keyword evidence="1" id="KW-1133">Transmembrane helix</keyword>
<evidence type="ECO:0000256" key="1">
    <source>
        <dbReference type="SAM" id="Phobius"/>
    </source>
</evidence>
<protein>
    <submittedName>
        <fullName evidence="2">Uncharacterized protein</fullName>
    </submittedName>
</protein>
<keyword evidence="1" id="KW-0812">Transmembrane</keyword>
<keyword evidence="1" id="KW-0472">Membrane</keyword>
<comment type="caution">
    <text evidence="2">The sequence shown here is derived from an EMBL/GenBank/DDBJ whole genome shotgun (WGS) entry which is preliminary data.</text>
</comment>
<accession>A0AAV9SSL9</accession>
<feature type="transmembrane region" description="Helical" evidence="1">
    <location>
        <begin position="65"/>
        <end position="85"/>
    </location>
</feature>
<reference evidence="2 3" key="1">
    <citation type="submission" date="2023-04" db="EMBL/GenBank/DDBJ databases">
        <title>Colletotrichum tabacum stain YC1 causing leaf anthracnose on Nicotiana tabacum(L.) cv.</title>
        <authorList>
            <person name="Ji Z."/>
            <person name="Wang M."/>
            <person name="Zhang J."/>
            <person name="Wang N."/>
            <person name="Zhou Z."/>
        </authorList>
    </citation>
    <scope>NUCLEOTIDE SEQUENCE [LARGE SCALE GENOMIC DNA]</scope>
    <source>
        <strain evidence="2 3">YC1</strain>
    </source>
</reference>
<sequence length="193" mass="22218">MSMFQKSFASTGYKTCRWIRKETVFYLPATSFPKKAKDGLSNVYVLSKDRKELHVKTFGKPSKDVHLCGAIFDLALLFFIIAYYGNRETFGSSKRILSTRYPYWLLYDSAPEDCIETKHLNVGRILSEVGSIVEIYFNGLQEEFKGIVSKMSIEDDTKLHSFFKKVSDLKNLEGETKAEEEMKTSKVIEMLDK</sequence>
<organism evidence="2 3">
    <name type="scientific">Colletotrichum tabaci</name>
    <dbReference type="NCBI Taxonomy" id="1209068"/>
    <lineage>
        <taxon>Eukaryota</taxon>
        <taxon>Fungi</taxon>
        <taxon>Dikarya</taxon>
        <taxon>Ascomycota</taxon>
        <taxon>Pezizomycotina</taxon>
        <taxon>Sordariomycetes</taxon>
        <taxon>Hypocreomycetidae</taxon>
        <taxon>Glomerellales</taxon>
        <taxon>Glomerellaceae</taxon>
        <taxon>Colletotrichum</taxon>
        <taxon>Colletotrichum destructivum species complex</taxon>
    </lineage>
</organism>
<proteinExistence type="predicted"/>
<dbReference type="AlphaFoldDB" id="A0AAV9SSL9"/>
<keyword evidence="3" id="KW-1185">Reference proteome</keyword>
<evidence type="ECO:0000313" key="2">
    <source>
        <dbReference type="EMBL" id="KAK6206265.1"/>
    </source>
</evidence>
<name>A0AAV9SSL9_9PEZI</name>
<dbReference type="Proteomes" id="UP001327957">
    <property type="component" value="Unassembled WGS sequence"/>
</dbReference>